<dbReference type="InterPro" id="IPR001206">
    <property type="entry name" value="Diacylglycerol_kinase_cat_dom"/>
</dbReference>
<dbReference type="InterPro" id="IPR016064">
    <property type="entry name" value="NAD/diacylglycerol_kinase_sf"/>
</dbReference>
<dbReference type="SMART" id="SM00046">
    <property type="entry name" value="DAGKc"/>
    <property type="match status" value="1"/>
</dbReference>
<name>A0ABY6LES5_9ARAC</name>
<evidence type="ECO:0000313" key="14">
    <source>
        <dbReference type="Proteomes" id="UP001235939"/>
    </source>
</evidence>
<dbReference type="Pfam" id="PF00609">
    <property type="entry name" value="DAGK_acc"/>
    <property type="match status" value="1"/>
</dbReference>
<evidence type="ECO:0000256" key="8">
    <source>
        <dbReference type="ARBA" id="ARBA00022833"/>
    </source>
</evidence>
<keyword evidence="4" id="KW-0479">Metal-binding</keyword>
<keyword evidence="8" id="KW-0862">Zinc</keyword>
<dbReference type="SMART" id="SM00045">
    <property type="entry name" value="DAGKa"/>
    <property type="match status" value="1"/>
</dbReference>
<dbReference type="Gene3D" id="3.40.50.10330">
    <property type="entry name" value="Probable inorganic polyphosphate/atp-NAD kinase, domain 1"/>
    <property type="match status" value="1"/>
</dbReference>
<evidence type="ECO:0000256" key="1">
    <source>
        <dbReference type="ARBA" id="ARBA00001383"/>
    </source>
</evidence>
<dbReference type="InterPro" id="IPR002219">
    <property type="entry name" value="PKC_DAG/PE"/>
</dbReference>
<evidence type="ECO:0000256" key="2">
    <source>
        <dbReference type="ARBA" id="ARBA00009280"/>
    </source>
</evidence>
<comment type="catalytic activity">
    <reaction evidence="1 10">
        <text>a 1,2-diacyl-sn-glycerol + ATP = a 1,2-diacyl-sn-glycero-3-phosphate + ADP + H(+)</text>
        <dbReference type="Rhea" id="RHEA:10272"/>
        <dbReference type="ChEBI" id="CHEBI:15378"/>
        <dbReference type="ChEBI" id="CHEBI:17815"/>
        <dbReference type="ChEBI" id="CHEBI:30616"/>
        <dbReference type="ChEBI" id="CHEBI:58608"/>
        <dbReference type="ChEBI" id="CHEBI:456216"/>
        <dbReference type="EC" id="2.7.1.107"/>
    </reaction>
</comment>
<dbReference type="InterPro" id="IPR000756">
    <property type="entry name" value="Diacylglycerol_kin_accessory"/>
</dbReference>
<keyword evidence="3 10" id="KW-0808">Transferase</keyword>
<evidence type="ECO:0000313" key="13">
    <source>
        <dbReference type="EMBL" id="UYV79691.1"/>
    </source>
</evidence>
<evidence type="ECO:0000256" key="3">
    <source>
        <dbReference type="ARBA" id="ARBA00022679"/>
    </source>
</evidence>
<dbReference type="SUPFAM" id="SSF111331">
    <property type="entry name" value="NAD kinase/diacylglycerol kinase-like"/>
    <property type="match status" value="1"/>
</dbReference>
<dbReference type="EMBL" id="CP092880">
    <property type="protein sequence ID" value="UYV79691.1"/>
    <property type="molecule type" value="Genomic_DNA"/>
</dbReference>
<dbReference type="EC" id="2.7.1.107" evidence="10"/>
<sequence length="561" mass="62471">MLIILYPWIRSPYRVGMYMGALTVTAYVMIKLIRSRRQQRLTLQDPALGHLWACADVLSHEPGYCGVCQKLVLGGWACDACGLHAHKECHRQADRRLRCKTLVLPSASSMDHQWIKGLKGKIFNTSDKSHLKTLLGVLVWVGPGQGLEDDQPCTGCQEDSGDDDEVVRCCWCHLTVHKHCKNSVSAECDFGSQRKFVVPPFCATSLKTLGRRRQPVFDSMTAPPWKPWKPLMVLANRRAGNNDGELLLHSFRGLLHPCQVVDLDELSPEMALQWCHGHSCLVVIGGGDGTVSWVLNSIDKLGLEPQPQVAVLPLGTGNDLARVMGWLEQQLEASAILDSLGSATPQPVDRWKLDILSHRRALRLHSTPKELFMTNYCSVGVDALVALKFHQTRDSRLYFSSRIFNKLLYLMFGTTEIFERGCKNLRHKLVLKLDGRQVALPEVEAVVILNIPSWGAGVRPWHMGPDGALAPAQRVDDGMLEVIGLYSSFHIAQLQVGLSEPHRFGQARHVEVSFSIYQDTTAVELSCGEYHLFTSLAPNAYRNGNLMLHITGAKLHFGQVG</sequence>
<accession>A0ABY6LES5</accession>
<dbReference type="Proteomes" id="UP001235939">
    <property type="component" value="Chromosome 18"/>
</dbReference>
<keyword evidence="6 10" id="KW-0547">Nucleotide-binding</keyword>
<dbReference type="InterPro" id="IPR046349">
    <property type="entry name" value="C1-like_sf"/>
</dbReference>
<dbReference type="PANTHER" id="PTHR11255">
    <property type="entry name" value="DIACYLGLYCEROL KINASE"/>
    <property type="match status" value="1"/>
</dbReference>
<dbReference type="PROSITE" id="PS50081">
    <property type="entry name" value="ZF_DAG_PE_2"/>
    <property type="match status" value="2"/>
</dbReference>
<dbReference type="SUPFAM" id="SSF57889">
    <property type="entry name" value="Cysteine-rich domain"/>
    <property type="match status" value="2"/>
</dbReference>
<evidence type="ECO:0000256" key="7">
    <source>
        <dbReference type="ARBA" id="ARBA00022777"/>
    </source>
</evidence>
<evidence type="ECO:0000256" key="9">
    <source>
        <dbReference type="ARBA" id="ARBA00022840"/>
    </source>
</evidence>
<dbReference type="CDD" id="cd20801">
    <property type="entry name" value="C1_DGKepsilon_typeIII_rpt1"/>
    <property type="match status" value="1"/>
</dbReference>
<gene>
    <name evidence="13" type="ORF">LAZ67_18000281</name>
</gene>
<dbReference type="PROSITE" id="PS50146">
    <property type="entry name" value="DAGK"/>
    <property type="match status" value="1"/>
</dbReference>
<protein>
    <recommendedName>
        <fullName evidence="10">Diacylglycerol kinase</fullName>
        <shortName evidence="10">DAG kinase</shortName>
        <ecNumber evidence="10">2.7.1.107</ecNumber>
    </recommendedName>
</protein>
<dbReference type="Pfam" id="PF00781">
    <property type="entry name" value="DAGK_cat"/>
    <property type="match status" value="1"/>
</dbReference>
<dbReference type="Gene3D" id="3.30.60.20">
    <property type="match status" value="1"/>
</dbReference>
<feature type="domain" description="Phorbol-ester/DAG-type" evidence="11">
    <location>
        <begin position="49"/>
        <end position="99"/>
    </location>
</feature>
<evidence type="ECO:0000259" key="11">
    <source>
        <dbReference type="PROSITE" id="PS50081"/>
    </source>
</evidence>
<keyword evidence="14" id="KW-1185">Reference proteome</keyword>
<comment type="similarity">
    <text evidence="2 10">Belongs to the eukaryotic diacylglycerol kinase family.</text>
</comment>
<feature type="domain" description="Phorbol-ester/DAG-type" evidence="11">
    <location>
        <begin position="153"/>
        <end position="188"/>
    </location>
</feature>
<evidence type="ECO:0000256" key="6">
    <source>
        <dbReference type="ARBA" id="ARBA00022741"/>
    </source>
</evidence>
<evidence type="ECO:0000256" key="5">
    <source>
        <dbReference type="ARBA" id="ARBA00022737"/>
    </source>
</evidence>
<evidence type="ECO:0000256" key="10">
    <source>
        <dbReference type="RuleBase" id="RU361128"/>
    </source>
</evidence>
<dbReference type="SMART" id="SM00109">
    <property type="entry name" value="C1"/>
    <property type="match status" value="2"/>
</dbReference>
<feature type="domain" description="DAGKc" evidence="12">
    <location>
        <begin position="226"/>
        <end position="357"/>
    </location>
</feature>
<proteinExistence type="inferred from homology"/>
<dbReference type="PANTHER" id="PTHR11255:SF118">
    <property type="entry name" value="DIACYLGLYCEROL KINASE EPSILON"/>
    <property type="match status" value="1"/>
</dbReference>
<keyword evidence="9 10" id="KW-0067">ATP-binding</keyword>
<dbReference type="InterPro" id="IPR037607">
    <property type="entry name" value="DGK"/>
</dbReference>
<keyword evidence="7 10" id="KW-0418">Kinase</keyword>
<evidence type="ECO:0000256" key="4">
    <source>
        <dbReference type="ARBA" id="ARBA00022723"/>
    </source>
</evidence>
<keyword evidence="5" id="KW-0677">Repeat</keyword>
<dbReference type="Gene3D" id="2.60.200.40">
    <property type="match status" value="1"/>
</dbReference>
<dbReference type="InterPro" id="IPR017438">
    <property type="entry name" value="ATP-NAD_kinase_N"/>
</dbReference>
<evidence type="ECO:0000259" key="12">
    <source>
        <dbReference type="PROSITE" id="PS50146"/>
    </source>
</evidence>
<organism evidence="13 14">
    <name type="scientific">Cordylochernes scorpioides</name>
    <dbReference type="NCBI Taxonomy" id="51811"/>
    <lineage>
        <taxon>Eukaryota</taxon>
        <taxon>Metazoa</taxon>
        <taxon>Ecdysozoa</taxon>
        <taxon>Arthropoda</taxon>
        <taxon>Chelicerata</taxon>
        <taxon>Arachnida</taxon>
        <taxon>Pseudoscorpiones</taxon>
        <taxon>Cheliferoidea</taxon>
        <taxon>Chernetidae</taxon>
        <taxon>Cordylochernes</taxon>
    </lineage>
</organism>
<reference evidence="13 14" key="1">
    <citation type="submission" date="2022-01" db="EMBL/GenBank/DDBJ databases">
        <title>A chromosomal length assembly of Cordylochernes scorpioides.</title>
        <authorList>
            <person name="Zeh D."/>
            <person name="Zeh J."/>
        </authorList>
    </citation>
    <scope>NUCLEOTIDE SEQUENCE [LARGE SCALE GENOMIC DNA]</scope>
    <source>
        <strain evidence="13">IN4F17</strain>
        <tissue evidence="13">Whole Body</tissue>
    </source>
</reference>